<feature type="domain" description="Disease resistance R13L4/SHOC-2-like LRR" evidence="5">
    <location>
        <begin position="137"/>
        <end position="213"/>
    </location>
</feature>
<dbReference type="Proteomes" id="UP000030854">
    <property type="component" value="Unassembled WGS sequence"/>
</dbReference>
<comment type="caution">
    <text evidence="6">The sequence shown here is derived from an EMBL/GenBank/DDBJ whole genome shotgun (WGS) entry which is preliminary data.</text>
</comment>
<dbReference type="PANTHER" id="PTHR48051:SF51">
    <property type="entry name" value="LEUCINE-RICH REPEAT-CONTAINING PROTEIN 10B"/>
    <property type="match status" value="1"/>
</dbReference>
<dbReference type="OMA" id="NVHRACQ"/>
<dbReference type="Gene3D" id="3.80.10.10">
    <property type="entry name" value="Ribonuclease Inhibitor"/>
    <property type="match status" value="1"/>
</dbReference>
<sequence length="848" mass="95292">MDRPSATGLVSQSLTRPKIENGTPRTAPLITTRRTPKMLRSTVSNSSLSSQPSMSPHQFIALAREAMKNALEENKSKAAEAKSVSNELKPGVTIDFSNKQIQRFPDEVIDIIKNELERLALSHNQISVFPSRFSECKSLRYLNVRDNVIREFPLCICELPSLEILDFGRNKLKVLPSQIVGLSCLKVLSIQKNRIEILPLCLADMASLQVLKLDGNPIRFPPKEILQPQSGSPLTGFSPENELDEPAITLNIKKFLKQKQISDRSEQELSASESSEITETLRPIKRVFSGRFPIKVNGAEISDIRSPALARPPPIPSRSHYRGLSQQNSALRRPSVMPLAIGNANERLRSNSEVIFHPQREQRIISQLRRISLYPKKALDLDTVDETKSNRYSHFRGLSHGSAMAGNQANLTSNFKSPLSPADSMNQQTVYVRHLPSLPQCKRESDLPDSDVEAAKSILYALFQVHPLIQSLLSVARDGTSKRSILERVLYNASTHVEELDKTIQEFMITSKQEEDKFNSRSSENVRHACVTCVNAYINVLNLLQSNIDSLIENAESRYVRTLLLLLYGSTCEIHSAHRKFLERGALESRKKSRSINTLLIGGNNQDRLKEKSSIPSMKRPEIGSRTTSATVIQGFSGNQISSNLYLYPSSNGNRSVTNPNNNFQEAHKSFSGSANQIYMSNSSEEDKLLEKIFSRMQHTLEITIKAMPSVQNQFITAMKVNNQMSLPNQPKDIWQILIEKCLSVAQKAEMIKHAMSLIKSKENGTRTHGKFWELCYSMIKTFTELVVKVKEAKSVTTLLSDDVIITLRPLQKAIKETSRLIQSSPWSYLASSKSNNQNNSYTFEIIT</sequence>
<dbReference type="InterPro" id="IPR003591">
    <property type="entry name" value="Leu-rich_rpt_typical-subtyp"/>
</dbReference>
<keyword evidence="7" id="KW-1185">Reference proteome</keyword>
<dbReference type="InterPro" id="IPR032675">
    <property type="entry name" value="LRR_dom_sf"/>
</dbReference>
<name>A0A0B1NZL9_UNCNE</name>
<evidence type="ECO:0000313" key="6">
    <source>
        <dbReference type="EMBL" id="KHJ31423.1"/>
    </source>
</evidence>
<evidence type="ECO:0000259" key="5">
    <source>
        <dbReference type="Pfam" id="PF23598"/>
    </source>
</evidence>
<gene>
    <name evidence="6" type="ORF">EV44_g1398</name>
</gene>
<keyword evidence="2" id="KW-0677">Repeat</keyword>
<organism evidence="6 7">
    <name type="scientific">Uncinula necator</name>
    <name type="common">Grape powdery mildew</name>
    <dbReference type="NCBI Taxonomy" id="52586"/>
    <lineage>
        <taxon>Eukaryota</taxon>
        <taxon>Fungi</taxon>
        <taxon>Dikarya</taxon>
        <taxon>Ascomycota</taxon>
        <taxon>Pezizomycotina</taxon>
        <taxon>Leotiomycetes</taxon>
        <taxon>Erysiphales</taxon>
        <taxon>Erysiphaceae</taxon>
        <taxon>Erysiphe</taxon>
    </lineage>
</organism>
<dbReference type="GO" id="GO:0005737">
    <property type="term" value="C:cytoplasm"/>
    <property type="evidence" value="ECO:0007669"/>
    <property type="project" value="TreeGrafter"/>
</dbReference>
<dbReference type="PANTHER" id="PTHR48051">
    <property type="match status" value="1"/>
</dbReference>
<protein>
    <submittedName>
        <fullName evidence="6">Putative ram signaling pathway protein</fullName>
    </submittedName>
</protein>
<dbReference type="AlphaFoldDB" id="A0A0B1NZL9"/>
<dbReference type="STRING" id="52586.A0A0B1NZL9"/>
<evidence type="ECO:0000256" key="4">
    <source>
        <dbReference type="SAM" id="MobiDB-lite"/>
    </source>
</evidence>
<dbReference type="SUPFAM" id="SSF52075">
    <property type="entry name" value="Outer arm dynein light chain 1"/>
    <property type="match status" value="1"/>
</dbReference>
<feature type="coiled-coil region" evidence="3">
    <location>
        <begin position="60"/>
        <end position="87"/>
    </location>
</feature>
<dbReference type="Pfam" id="PF23598">
    <property type="entry name" value="LRR_14"/>
    <property type="match status" value="1"/>
</dbReference>
<evidence type="ECO:0000313" key="7">
    <source>
        <dbReference type="Proteomes" id="UP000030854"/>
    </source>
</evidence>
<dbReference type="InterPro" id="IPR019487">
    <property type="entry name" value="RAM_signalling_pathway_SOG2"/>
</dbReference>
<feature type="region of interest" description="Disordered" evidence="4">
    <location>
        <begin position="1"/>
        <end position="35"/>
    </location>
</feature>
<dbReference type="OrthoDB" id="1394818at2759"/>
<reference evidence="6 7" key="1">
    <citation type="journal article" date="2014" name="BMC Genomics">
        <title>Adaptive genomic structural variation in the grape powdery mildew pathogen, Erysiphe necator.</title>
        <authorList>
            <person name="Jones L."/>
            <person name="Riaz S."/>
            <person name="Morales-Cruz A."/>
            <person name="Amrine K.C."/>
            <person name="McGuire B."/>
            <person name="Gubler W.D."/>
            <person name="Walker M.A."/>
            <person name="Cantu D."/>
        </authorList>
    </citation>
    <scope>NUCLEOTIDE SEQUENCE [LARGE SCALE GENOMIC DNA]</scope>
    <source>
        <strain evidence="7">c</strain>
    </source>
</reference>
<proteinExistence type="predicted"/>
<keyword evidence="1" id="KW-0433">Leucine-rich repeat</keyword>
<keyword evidence="3" id="KW-0175">Coiled coil</keyword>
<dbReference type="InterPro" id="IPR055414">
    <property type="entry name" value="LRR_R13L4/SHOC2-like"/>
</dbReference>
<dbReference type="InterPro" id="IPR050216">
    <property type="entry name" value="LRR_domain-containing"/>
</dbReference>
<evidence type="ECO:0000256" key="3">
    <source>
        <dbReference type="SAM" id="Coils"/>
    </source>
</evidence>
<dbReference type="SMART" id="SM00369">
    <property type="entry name" value="LRR_TYP"/>
    <property type="match status" value="3"/>
</dbReference>
<dbReference type="EMBL" id="JNVN01002899">
    <property type="protein sequence ID" value="KHJ31423.1"/>
    <property type="molecule type" value="Genomic_DNA"/>
</dbReference>
<evidence type="ECO:0000256" key="2">
    <source>
        <dbReference type="ARBA" id="ARBA00022737"/>
    </source>
</evidence>
<dbReference type="HOGENOM" id="CLU_005610_1_0_1"/>
<accession>A0A0B1NZL9</accession>
<dbReference type="Pfam" id="PF10428">
    <property type="entry name" value="SOG2"/>
    <property type="match status" value="1"/>
</dbReference>
<evidence type="ECO:0000256" key="1">
    <source>
        <dbReference type="ARBA" id="ARBA00022614"/>
    </source>
</evidence>